<dbReference type="PANTHER" id="PTHR13285">
    <property type="entry name" value="ACYLTRANSFERASE"/>
    <property type="match status" value="1"/>
</dbReference>
<dbReference type="InterPro" id="IPR051085">
    <property type="entry name" value="MB_O-acyltransferase"/>
</dbReference>
<dbReference type="EMBL" id="VUNI01000013">
    <property type="protein sequence ID" value="MST75095.1"/>
    <property type="molecule type" value="Genomic_DNA"/>
</dbReference>
<feature type="transmembrane region" description="Helical" evidence="8">
    <location>
        <begin position="28"/>
        <end position="48"/>
    </location>
</feature>
<feature type="transmembrane region" description="Helical" evidence="8">
    <location>
        <begin position="248"/>
        <end position="267"/>
    </location>
</feature>
<keyword evidence="6 7" id="KW-0472">Membrane</keyword>
<dbReference type="AlphaFoldDB" id="A0A6L5YRV2"/>
<evidence type="ECO:0000256" key="5">
    <source>
        <dbReference type="ARBA" id="ARBA00022989"/>
    </source>
</evidence>
<keyword evidence="7" id="KW-0012">Acyltransferase</keyword>
<keyword evidence="4 8" id="KW-0812">Transmembrane</keyword>
<evidence type="ECO:0000313" key="10">
    <source>
        <dbReference type="Proteomes" id="UP000474024"/>
    </source>
</evidence>
<protein>
    <submittedName>
        <fullName evidence="9">MBOAT family protein</fullName>
    </submittedName>
</protein>
<evidence type="ECO:0000256" key="4">
    <source>
        <dbReference type="ARBA" id="ARBA00022692"/>
    </source>
</evidence>
<accession>A0A6L5YRV2</accession>
<comment type="subcellular location">
    <subcellularLocation>
        <location evidence="1">Cell membrane</location>
        <topology evidence="1">Multi-pass membrane protein</topology>
    </subcellularLocation>
</comment>
<dbReference type="Pfam" id="PF03062">
    <property type="entry name" value="MBOAT"/>
    <property type="match status" value="1"/>
</dbReference>
<dbReference type="RefSeq" id="WP_154430059.1">
    <property type="nucleotide sequence ID" value="NZ_VUNI01000013.1"/>
</dbReference>
<feature type="transmembrane region" description="Helical" evidence="8">
    <location>
        <begin position="408"/>
        <end position="426"/>
    </location>
</feature>
<dbReference type="InterPro" id="IPR028362">
    <property type="entry name" value="AlgI"/>
</dbReference>
<evidence type="ECO:0000313" key="9">
    <source>
        <dbReference type="EMBL" id="MST75095.1"/>
    </source>
</evidence>
<evidence type="ECO:0000256" key="3">
    <source>
        <dbReference type="ARBA" id="ARBA00022475"/>
    </source>
</evidence>
<name>A0A6L5YRV2_9FIRM</name>
<dbReference type="PIRSF" id="PIRSF016636">
    <property type="entry name" value="AlgI_DltB"/>
    <property type="match status" value="1"/>
</dbReference>
<feature type="transmembrane region" description="Helical" evidence="8">
    <location>
        <begin position="344"/>
        <end position="365"/>
    </location>
</feature>
<gene>
    <name evidence="9" type="ORF">FYJ75_08655</name>
</gene>
<dbReference type="PIRSF" id="PIRSF500217">
    <property type="entry name" value="AlgI"/>
    <property type="match status" value="1"/>
</dbReference>
<evidence type="ECO:0000256" key="7">
    <source>
        <dbReference type="PIRNR" id="PIRNR016636"/>
    </source>
</evidence>
<evidence type="ECO:0000256" key="6">
    <source>
        <dbReference type="ARBA" id="ARBA00023136"/>
    </source>
</evidence>
<dbReference type="InterPro" id="IPR004299">
    <property type="entry name" value="MBOAT_fam"/>
</dbReference>
<comment type="caution">
    <text evidence="9">The sequence shown here is derived from an EMBL/GenBank/DDBJ whole genome shotgun (WGS) entry which is preliminary data.</text>
</comment>
<feature type="transmembrane region" description="Helical" evidence="8">
    <location>
        <begin position="504"/>
        <end position="522"/>
    </location>
</feature>
<organism evidence="9 10">
    <name type="scientific">Roseburia porci</name>
    <dbReference type="NCBI Taxonomy" id="2605790"/>
    <lineage>
        <taxon>Bacteria</taxon>
        <taxon>Bacillati</taxon>
        <taxon>Bacillota</taxon>
        <taxon>Clostridia</taxon>
        <taxon>Lachnospirales</taxon>
        <taxon>Lachnospiraceae</taxon>
        <taxon>Roseburia</taxon>
    </lineage>
</organism>
<dbReference type="PANTHER" id="PTHR13285:SF18">
    <property type="entry name" value="PROTEIN-CYSTEINE N-PALMITOYLTRANSFERASE RASP"/>
    <property type="match status" value="1"/>
</dbReference>
<keyword evidence="10" id="KW-1185">Reference proteome</keyword>
<feature type="transmembrane region" description="Helical" evidence="8">
    <location>
        <begin position="5"/>
        <end position="22"/>
    </location>
</feature>
<dbReference type="GO" id="GO:0016746">
    <property type="term" value="F:acyltransferase activity"/>
    <property type="evidence" value="ECO:0007669"/>
    <property type="project" value="UniProtKB-KW"/>
</dbReference>
<comment type="similarity">
    <text evidence="2 7">Belongs to the membrane-bound acyltransferase family.</text>
</comment>
<evidence type="ECO:0000256" key="2">
    <source>
        <dbReference type="ARBA" id="ARBA00010323"/>
    </source>
</evidence>
<reference evidence="9 10" key="1">
    <citation type="submission" date="2019-08" db="EMBL/GenBank/DDBJ databases">
        <title>In-depth cultivation of the pig gut microbiome towards novel bacterial diversity and tailored functional studies.</title>
        <authorList>
            <person name="Wylensek D."/>
            <person name="Hitch T.C.A."/>
            <person name="Clavel T."/>
        </authorList>
    </citation>
    <scope>NUCLEOTIDE SEQUENCE [LARGE SCALE GENOMIC DNA]</scope>
    <source>
        <strain evidence="9 10">MUC/MUC-530-WT-4D</strain>
    </source>
</reference>
<feature type="transmembrane region" description="Helical" evidence="8">
    <location>
        <begin position="371"/>
        <end position="388"/>
    </location>
</feature>
<keyword evidence="7" id="KW-0808">Transferase</keyword>
<proteinExistence type="inferred from homology"/>
<sequence>MELISVQFALFVAIALIVYYLFPKKKQWIVLLAASYIYYLLICNKYIIYMMVTTVSTYLGARAIDALRIKQSEVVKAHKQEWSREERKSYKNKNLSKRRWIMIGVLLLNFGILGFLKYFHFTAEIVVNFLGLFGFHGTAPDLGLLLPLGISFYTFQTMGYIIDVYQEKVEAEHNIAKFALFVSFFPQIIQGPIAMYDDLAHQLYEEHDFEYDRLKSGALLVLWGMFKKMVIADRAVKMIQLVTADTTAFSGTFILMAALMYALQLYADFSGGIDIVRGIGEMFGITMAENFRRPYFSKSLTEYWHRWHITLGNWVRNYVFYPLSISKKFLDMGKWMKPRFGKHISKVVPTSLASLLTFLIIGIWHGANSKYVAFGLWNGVVIMLIELFRPVNDRIGDALHINREGKFYQFIAMVWTFILVLIGYYFDIAESFSSAIDMLYRSVFDLHLSDLHAFDVLAPSGLDHWDYLVILAGAIVILIVSIIQERSGRKIRDMLMEKKLRVQWACIFVGIFAVIIFGFYGPGMDPAEFVYMQF</sequence>
<dbReference type="GO" id="GO:0005886">
    <property type="term" value="C:plasma membrane"/>
    <property type="evidence" value="ECO:0007669"/>
    <property type="project" value="UniProtKB-SubCell"/>
</dbReference>
<evidence type="ECO:0000256" key="8">
    <source>
        <dbReference type="SAM" id="Phobius"/>
    </source>
</evidence>
<keyword evidence="3 7" id="KW-1003">Cell membrane</keyword>
<dbReference type="Proteomes" id="UP000474024">
    <property type="component" value="Unassembled WGS sequence"/>
</dbReference>
<keyword evidence="5 8" id="KW-1133">Transmembrane helix</keyword>
<dbReference type="GO" id="GO:0042121">
    <property type="term" value="P:alginic acid biosynthetic process"/>
    <property type="evidence" value="ECO:0007669"/>
    <property type="project" value="InterPro"/>
</dbReference>
<dbReference type="InterPro" id="IPR024194">
    <property type="entry name" value="Ac/AlaTfrase_AlgI/DltB"/>
</dbReference>
<feature type="transmembrane region" description="Helical" evidence="8">
    <location>
        <begin position="464"/>
        <end position="483"/>
    </location>
</feature>
<evidence type="ECO:0000256" key="1">
    <source>
        <dbReference type="ARBA" id="ARBA00004651"/>
    </source>
</evidence>
<feature type="transmembrane region" description="Helical" evidence="8">
    <location>
        <begin position="100"/>
        <end position="122"/>
    </location>
</feature>